<sequence>MATAVATQTDTLAIMPKKKHKTTLHDLSEELVGLIIERVMRPSDLKNACLVSKHFHKLAVRSLYRNVALDLGSDNDNRLSSFLNPRNIGLKHIRQLRLYLAEAADRCNQERQAQFATRMLLEFLPEDILEEFRCVFYEMGSRQDAEAQRLWRGPILDLTQGGEDADANSYYRNSWCPWKAFSADTLLLLYKRQRKMKWLEVMDLDRDVLPDLKRAIKSTSTTFNSTRKLALYPENRDTLNLSGFFLEKCKEQLEELIVHCNFSDLGSSNVPESRELNDSATAPGLLSRTIFASVMPFDTCEPLKNLTSLRLHRISLRYCADTWCKFINFQQLENLRLYHCAGADTLLGQLSKSKNLPKTLKVLELQHRDNSDNEALLALDGFLCLVSGLRDMVIDLENVKALPAAAGIVRHGKTLELLSVHCASESHHSSNSMSSDSDNEELVWDREDFDKICKACKDLEQLSCAWPQTSLIRSPGVDWKAFQTSITELKKMVTLHITTWPNNKPSTQLLPRMVYENLLQNLAQRAFVMAADGDKTVLPDSGADSDQEDNTASAGVTATAASVTTAPAEPSRLRLIAFGTSDRIYEREDSKNQIIFLRSSALDAEGRSKPHAVPVGWCLRQYIEPRSEVLDFVLHRSNDRDYHPPVSDYHAGGRLRHTAGWGDDIRDDDDV</sequence>
<evidence type="ECO:0000313" key="3">
    <source>
        <dbReference type="Proteomes" id="UP001056384"/>
    </source>
</evidence>
<name>A0A9Q9B0Z8_9PEZI</name>
<dbReference type="EMBL" id="CP099425">
    <property type="protein sequence ID" value="USW56185.1"/>
    <property type="molecule type" value="Genomic_DNA"/>
</dbReference>
<feature type="compositionally biased region" description="Low complexity" evidence="1">
    <location>
        <begin position="551"/>
        <end position="563"/>
    </location>
</feature>
<keyword evidence="3" id="KW-1185">Reference proteome</keyword>
<dbReference type="Proteomes" id="UP001056384">
    <property type="component" value="Chromosome 8"/>
</dbReference>
<evidence type="ECO:0008006" key="4">
    <source>
        <dbReference type="Google" id="ProtNLM"/>
    </source>
</evidence>
<organism evidence="2 3">
    <name type="scientific">Septoria linicola</name>
    <dbReference type="NCBI Taxonomy" id="215465"/>
    <lineage>
        <taxon>Eukaryota</taxon>
        <taxon>Fungi</taxon>
        <taxon>Dikarya</taxon>
        <taxon>Ascomycota</taxon>
        <taxon>Pezizomycotina</taxon>
        <taxon>Dothideomycetes</taxon>
        <taxon>Dothideomycetidae</taxon>
        <taxon>Mycosphaerellales</taxon>
        <taxon>Mycosphaerellaceae</taxon>
        <taxon>Septoria</taxon>
    </lineage>
</organism>
<accession>A0A9Q9B0Z8</accession>
<dbReference type="AlphaFoldDB" id="A0A9Q9B0Z8"/>
<protein>
    <recommendedName>
        <fullName evidence="4">F-box domain-containing protein</fullName>
    </recommendedName>
</protein>
<reference evidence="2" key="1">
    <citation type="submission" date="2022-06" db="EMBL/GenBank/DDBJ databases">
        <title>Complete genome sequences of two strains of the flax pathogen Septoria linicola.</title>
        <authorList>
            <person name="Lapalu N."/>
            <person name="Simon A."/>
            <person name="Demenou B."/>
            <person name="Paumier D."/>
            <person name="Guillot M.-P."/>
            <person name="Gout L."/>
            <person name="Valade R."/>
        </authorList>
    </citation>
    <scope>NUCLEOTIDE SEQUENCE</scope>
    <source>
        <strain evidence="2">SE15195</strain>
    </source>
</reference>
<evidence type="ECO:0000256" key="1">
    <source>
        <dbReference type="SAM" id="MobiDB-lite"/>
    </source>
</evidence>
<gene>
    <name evidence="2" type="ORF">Slin15195_G095040</name>
</gene>
<proteinExistence type="predicted"/>
<feature type="region of interest" description="Disordered" evidence="1">
    <location>
        <begin position="538"/>
        <end position="563"/>
    </location>
</feature>
<evidence type="ECO:0000313" key="2">
    <source>
        <dbReference type="EMBL" id="USW56185.1"/>
    </source>
</evidence>